<evidence type="ECO:0000256" key="1">
    <source>
        <dbReference type="SAM" id="Phobius"/>
    </source>
</evidence>
<sequence length="671" mass="74333">MNPFDQQLAAARRRQKITILAGMISVILFVAALGAFLAVSKGTAFVIRPVAIAPQTEVSVVAGTAFIFQDKLYALTRNPTVSFTAPHYKPLTTQVPEDLEGKSLEVVLEPLPARIAAAPTPAHAETKWYLDGAILEIGAQLVHEVRPGTYQLKMDHPYFRPEEVSLTLGPGEDLVFEPKMEPHRPWFSVETEEDGAQVIVNGLYIGDTPLETQMAAGLHEILIERKGYQPIRDQVEMTNRDEFVAREYRMLPKSAAVTVNVRPKGGFLLIDGKKQPAGQRIDLASGKQHDIHYSLPGYREHQSTFTLKEDEHKTLSISLEAQTARLKVRATPVAEVFVNDKPRGQTPLDLDLLEKRYTVTLRKKGYRSKEVKVALSANAPTLIEETLLPEHAARLAEAPAQYVNAGGQTMKLFHPDSFTMGAPRSEPGQRANEFLRDVQLTKPFYASLHEVSIGQYAHFRKPPKAANENLPVTSVSWLEAAEYANWLSGEENLSPVYRIRNGRYQGFDPKADGYRLLTEAEWEWLARKANRKKQTIFSWGDATTIPAGVGNIADESARGTVPTYVPRYTDGFAVTAPVGSFAVEPSGLFDLAGNVSEWVHDYYSLSPPRPGDRFVDPMGPTSGESHIYKGASYKSGTRTKLRPAYRDGAVQGRDDIGFRVARYLIGGSHAN</sequence>
<evidence type="ECO:0000313" key="5">
    <source>
        <dbReference type="Proteomes" id="UP000256845"/>
    </source>
</evidence>
<accession>A0A3D9H5T7</accession>
<dbReference type="Pfam" id="PF03781">
    <property type="entry name" value="FGE-sulfatase"/>
    <property type="match status" value="1"/>
</dbReference>
<dbReference type="GO" id="GO:0120147">
    <property type="term" value="F:formylglycine-generating oxidase activity"/>
    <property type="evidence" value="ECO:0007669"/>
    <property type="project" value="TreeGrafter"/>
</dbReference>
<gene>
    <name evidence="4" type="ORF">DFP90_11365</name>
</gene>
<dbReference type="AlphaFoldDB" id="A0A3D9H5T7"/>
<reference evidence="4 5" key="1">
    <citation type="submission" date="2018-07" db="EMBL/GenBank/DDBJ databases">
        <title>Genomic Encyclopedia of Type Strains, Phase III (KMG-III): the genomes of soil and plant-associated and newly described type strains.</title>
        <authorList>
            <person name="Whitman W."/>
        </authorList>
    </citation>
    <scope>NUCLEOTIDE SEQUENCE [LARGE SCALE GENOMIC DNA]</scope>
    <source>
        <strain evidence="4 5">CECT 8488</strain>
    </source>
</reference>
<feature type="transmembrane region" description="Helical" evidence="1">
    <location>
        <begin position="17"/>
        <end position="39"/>
    </location>
</feature>
<dbReference type="InterPro" id="IPR051043">
    <property type="entry name" value="Sulfatase_Mod_Factor_Kinase"/>
</dbReference>
<keyword evidence="5" id="KW-1185">Reference proteome</keyword>
<keyword evidence="1" id="KW-0472">Membrane</keyword>
<dbReference type="EMBL" id="QRDW01000013">
    <property type="protein sequence ID" value="RED44860.1"/>
    <property type="molecule type" value="Genomic_DNA"/>
</dbReference>
<dbReference type="PANTHER" id="PTHR23150">
    <property type="entry name" value="SULFATASE MODIFYING FACTOR 1, 2"/>
    <property type="match status" value="1"/>
</dbReference>
<evidence type="ECO:0000259" key="3">
    <source>
        <dbReference type="Pfam" id="PF08308"/>
    </source>
</evidence>
<dbReference type="Gene3D" id="3.90.1580.10">
    <property type="entry name" value="paralog of FGE (formylglycine-generating enzyme)"/>
    <property type="match status" value="1"/>
</dbReference>
<dbReference type="OrthoDB" id="9768004at2"/>
<proteinExistence type="predicted"/>
<name>A0A3D9H5T7_9PROT</name>
<dbReference type="InterPro" id="IPR005532">
    <property type="entry name" value="SUMF_dom"/>
</dbReference>
<evidence type="ECO:0000259" key="2">
    <source>
        <dbReference type="Pfam" id="PF03781"/>
    </source>
</evidence>
<dbReference type="PANTHER" id="PTHR23150:SF19">
    <property type="entry name" value="FORMYLGLYCINE-GENERATING ENZYME"/>
    <property type="match status" value="1"/>
</dbReference>
<dbReference type="Pfam" id="PF08308">
    <property type="entry name" value="PEGA"/>
    <property type="match status" value="2"/>
</dbReference>
<organism evidence="4 5">
    <name type="scientific">Aestuariispira insulae</name>
    <dbReference type="NCBI Taxonomy" id="1461337"/>
    <lineage>
        <taxon>Bacteria</taxon>
        <taxon>Pseudomonadati</taxon>
        <taxon>Pseudomonadota</taxon>
        <taxon>Alphaproteobacteria</taxon>
        <taxon>Rhodospirillales</taxon>
        <taxon>Kiloniellaceae</taxon>
        <taxon>Aestuariispira</taxon>
    </lineage>
</organism>
<keyword evidence="1" id="KW-0812">Transmembrane</keyword>
<dbReference type="Proteomes" id="UP000256845">
    <property type="component" value="Unassembled WGS sequence"/>
</dbReference>
<protein>
    <submittedName>
        <fullName evidence="4">Formylglycine-generating enzyme required for sulfatase activity</fullName>
    </submittedName>
</protein>
<dbReference type="InterPro" id="IPR013229">
    <property type="entry name" value="PEGA"/>
</dbReference>
<feature type="domain" description="PEGA" evidence="3">
    <location>
        <begin position="188"/>
        <end position="246"/>
    </location>
</feature>
<dbReference type="SUPFAM" id="SSF56436">
    <property type="entry name" value="C-type lectin-like"/>
    <property type="match status" value="1"/>
</dbReference>
<dbReference type="InterPro" id="IPR042095">
    <property type="entry name" value="SUMF_sf"/>
</dbReference>
<dbReference type="InterPro" id="IPR016187">
    <property type="entry name" value="CTDL_fold"/>
</dbReference>
<evidence type="ECO:0000313" key="4">
    <source>
        <dbReference type="EMBL" id="RED44860.1"/>
    </source>
</evidence>
<dbReference type="RefSeq" id="WP_115938869.1">
    <property type="nucleotide sequence ID" value="NZ_QRDW01000013.1"/>
</dbReference>
<feature type="domain" description="PEGA" evidence="3">
    <location>
        <begin position="326"/>
        <end position="384"/>
    </location>
</feature>
<keyword evidence="1" id="KW-1133">Transmembrane helix</keyword>
<comment type="caution">
    <text evidence="4">The sequence shown here is derived from an EMBL/GenBank/DDBJ whole genome shotgun (WGS) entry which is preliminary data.</text>
</comment>
<feature type="domain" description="Sulfatase-modifying factor enzyme-like" evidence="2">
    <location>
        <begin position="417"/>
        <end position="662"/>
    </location>
</feature>